<dbReference type="eggNOG" id="COG1216">
    <property type="taxonomic scope" value="Bacteria"/>
</dbReference>
<comment type="similarity">
    <text evidence="1">Belongs to the glycosyltransferase 2 family.</text>
</comment>
<dbReference type="InterPro" id="IPR001173">
    <property type="entry name" value="Glyco_trans_2-like"/>
</dbReference>
<protein>
    <submittedName>
        <fullName evidence="5">Glycosyl transferase</fullName>
    </submittedName>
</protein>
<gene>
    <name evidence="5" type="primary">wbbN</name>
    <name evidence="5" type="ordered locus">ETA_13420</name>
</gene>
<name>B2VFN2_ERWT9</name>
<evidence type="ECO:0000256" key="3">
    <source>
        <dbReference type="ARBA" id="ARBA00022679"/>
    </source>
</evidence>
<organism evidence="5 6">
    <name type="scientific">Erwinia tasmaniensis (strain DSM 17950 / CFBP 7177 / CIP 109463 / NCPPB 4357 / Et1/99)</name>
    <dbReference type="NCBI Taxonomy" id="465817"/>
    <lineage>
        <taxon>Bacteria</taxon>
        <taxon>Pseudomonadati</taxon>
        <taxon>Pseudomonadota</taxon>
        <taxon>Gammaproteobacteria</taxon>
        <taxon>Enterobacterales</taxon>
        <taxon>Erwiniaceae</taxon>
        <taxon>Erwinia</taxon>
    </lineage>
</organism>
<dbReference type="PANTHER" id="PTHR43179:SF12">
    <property type="entry name" value="GALACTOFURANOSYLTRANSFERASE GLFT2"/>
    <property type="match status" value="1"/>
</dbReference>
<evidence type="ECO:0000259" key="4">
    <source>
        <dbReference type="Pfam" id="PF00535"/>
    </source>
</evidence>
<dbReference type="Gene3D" id="3.90.550.10">
    <property type="entry name" value="Spore Coat Polysaccharide Biosynthesis Protein SpsA, Chain A"/>
    <property type="match status" value="1"/>
</dbReference>
<dbReference type="SUPFAM" id="SSF53448">
    <property type="entry name" value="Nucleotide-diphospho-sugar transferases"/>
    <property type="match status" value="1"/>
</dbReference>
<evidence type="ECO:0000313" key="5">
    <source>
        <dbReference type="EMBL" id="CAO96388.1"/>
    </source>
</evidence>
<dbReference type="KEGG" id="eta:ETA_13420"/>
<dbReference type="HOGENOM" id="CLU_023845_2_1_6"/>
<evidence type="ECO:0000256" key="1">
    <source>
        <dbReference type="ARBA" id="ARBA00006739"/>
    </source>
</evidence>
<proteinExistence type="inferred from homology"/>
<dbReference type="RefSeq" id="WP_012441082.1">
    <property type="nucleotide sequence ID" value="NC_010694.1"/>
</dbReference>
<keyword evidence="3 5" id="KW-0808">Transferase</keyword>
<dbReference type="InterPro" id="IPR029044">
    <property type="entry name" value="Nucleotide-diphossugar_trans"/>
</dbReference>
<accession>B2VFN2</accession>
<dbReference type="Pfam" id="PF00535">
    <property type="entry name" value="Glycos_transf_2"/>
    <property type="match status" value="1"/>
</dbReference>
<feature type="domain" description="Glycosyltransferase 2-like" evidence="4">
    <location>
        <begin position="6"/>
        <end position="97"/>
    </location>
</feature>
<dbReference type="Proteomes" id="UP000001726">
    <property type="component" value="Chromosome"/>
</dbReference>
<dbReference type="EMBL" id="CU468135">
    <property type="protein sequence ID" value="CAO96388.1"/>
    <property type="molecule type" value="Genomic_DNA"/>
</dbReference>
<evidence type="ECO:0000256" key="2">
    <source>
        <dbReference type="ARBA" id="ARBA00022676"/>
    </source>
</evidence>
<reference evidence="5 6" key="1">
    <citation type="journal article" date="2008" name="Environ. Microbiol.">
        <title>The genome of Erwinia tasmaniensis strain Et1/99, a non-pathogenic bacterium in the genus Erwinia.</title>
        <authorList>
            <person name="Kube M."/>
            <person name="Migdoll A.M."/>
            <person name="Mueller I."/>
            <person name="Kuhl H."/>
            <person name="Beck A."/>
            <person name="Reinhardt R."/>
            <person name="Geider K."/>
        </authorList>
    </citation>
    <scope>NUCLEOTIDE SEQUENCE [LARGE SCALE GENOMIC DNA]</scope>
    <source>
        <strain evidence="6">DSM 17950 / CFBP 7177 / CIP 109463 / NCPPB 4357 / Et1/99</strain>
    </source>
</reference>
<dbReference type="OrthoDB" id="7665907at2"/>
<dbReference type="PANTHER" id="PTHR43179">
    <property type="entry name" value="RHAMNOSYLTRANSFERASE WBBL"/>
    <property type="match status" value="1"/>
</dbReference>
<dbReference type="GO" id="GO:0016757">
    <property type="term" value="F:glycosyltransferase activity"/>
    <property type="evidence" value="ECO:0007669"/>
    <property type="project" value="UniProtKB-KW"/>
</dbReference>
<dbReference type="STRING" id="465817.ETA_13420"/>
<evidence type="ECO:0000313" key="6">
    <source>
        <dbReference type="Proteomes" id="UP000001726"/>
    </source>
</evidence>
<dbReference type="AlphaFoldDB" id="B2VFN2"/>
<sequence length="298" mass="34673">MRSVALIVTFNRLDKLKFCWASTAQQSFDDIIIVNNASTDGTKEWLDTIVDPRLHRLHLKINIGGAGGFKRGAQFIHDNIPADWVFVYDDDAYPQDNIVDVFSCMTDVTNYDAYATRVVDASGTICKMNLPWERYPSSFSENIAYIRDPFSYSVKGDLAKDIISFSFVGLIIKRDLLSETADFIHEELFIYFDDVYYSYHLKLRGARLRYLPDISFIHDINQNNKTISPNWKVYYLVRNLLLAKSYFGAESPFSLCFVFMRLLKYIVISVRQRNPLQYIKYLFKAMLDGRTFKTGRRH</sequence>
<keyword evidence="6" id="KW-1185">Reference proteome</keyword>
<keyword evidence="2" id="KW-0328">Glycosyltransferase</keyword>